<protein>
    <recommendedName>
        <fullName evidence="8">SAM-dependent MTase RsmB/NOP-type domain-containing protein</fullName>
    </recommendedName>
</protein>
<comment type="caution">
    <text evidence="6">Lacks conserved residue(s) required for the propagation of feature annotation.</text>
</comment>
<dbReference type="InterPro" id="IPR018314">
    <property type="entry name" value="RsmB/NOL1/NOP2-like_CS"/>
</dbReference>
<feature type="compositionally biased region" description="Basic and acidic residues" evidence="7">
    <location>
        <begin position="1"/>
        <end position="10"/>
    </location>
</feature>
<comment type="similarity">
    <text evidence="1 6">Belongs to the class I-like SAM-binding methyltransferase superfamily. RsmB/NOP family.</text>
</comment>
<dbReference type="PANTHER" id="PTHR22808">
    <property type="entry name" value="NCL1 YEAST -RELATED NOL1/NOP2/FMU SUN DOMAIN-CONTAINING"/>
    <property type="match status" value="1"/>
</dbReference>
<evidence type="ECO:0000256" key="6">
    <source>
        <dbReference type="PROSITE-ProRule" id="PRU01023"/>
    </source>
</evidence>
<gene>
    <name evidence="9" type="ORF">PGLA1383_LOCUS8330</name>
</gene>
<dbReference type="Gene3D" id="3.40.50.150">
    <property type="entry name" value="Vaccinia Virus protein VP39"/>
    <property type="match status" value="1"/>
</dbReference>
<dbReference type="PRINTS" id="PR02008">
    <property type="entry name" value="RCMTFAMILY"/>
</dbReference>
<evidence type="ECO:0000259" key="8">
    <source>
        <dbReference type="PROSITE" id="PS51686"/>
    </source>
</evidence>
<name>A0A813DLP7_POLGL</name>
<evidence type="ECO:0000256" key="7">
    <source>
        <dbReference type="SAM" id="MobiDB-lite"/>
    </source>
</evidence>
<feature type="binding site" evidence="6">
    <location>
        <position position="188"/>
    </location>
    <ligand>
        <name>S-adenosyl-L-methionine</name>
        <dbReference type="ChEBI" id="CHEBI:59789"/>
    </ligand>
</feature>
<organism evidence="9 10">
    <name type="scientific">Polarella glacialis</name>
    <name type="common">Dinoflagellate</name>
    <dbReference type="NCBI Taxonomy" id="89957"/>
    <lineage>
        <taxon>Eukaryota</taxon>
        <taxon>Sar</taxon>
        <taxon>Alveolata</taxon>
        <taxon>Dinophyceae</taxon>
        <taxon>Suessiales</taxon>
        <taxon>Suessiaceae</taxon>
        <taxon>Polarella</taxon>
    </lineage>
</organism>
<feature type="domain" description="SAM-dependent MTase RsmB/NOP-type" evidence="8">
    <location>
        <begin position="65"/>
        <end position="435"/>
    </location>
</feature>
<dbReference type="PROSITE" id="PS01153">
    <property type="entry name" value="NOL1_NOP2_SUN"/>
    <property type="match status" value="1"/>
</dbReference>
<feature type="region of interest" description="Disordered" evidence="7">
    <location>
        <begin position="1"/>
        <end position="39"/>
    </location>
</feature>
<keyword evidence="5 6" id="KW-0694">RNA-binding</keyword>
<dbReference type="GO" id="GO:0003723">
    <property type="term" value="F:RNA binding"/>
    <property type="evidence" value="ECO:0007669"/>
    <property type="project" value="UniProtKB-UniRule"/>
</dbReference>
<evidence type="ECO:0000256" key="1">
    <source>
        <dbReference type="ARBA" id="ARBA00007494"/>
    </source>
</evidence>
<dbReference type="GO" id="GO:0001510">
    <property type="term" value="P:RNA methylation"/>
    <property type="evidence" value="ECO:0007669"/>
    <property type="project" value="InterPro"/>
</dbReference>
<keyword evidence="2 6" id="KW-0489">Methyltransferase</keyword>
<comment type="caution">
    <text evidence="9">The sequence shown here is derived from an EMBL/GenBank/DDBJ whole genome shotgun (WGS) entry which is preliminary data.</text>
</comment>
<dbReference type="PROSITE" id="PS51686">
    <property type="entry name" value="SAM_MT_RSMB_NOP"/>
    <property type="match status" value="1"/>
</dbReference>
<accession>A0A813DLP7</accession>
<evidence type="ECO:0000256" key="5">
    <source>
        <dbReference type="ARBA" id="ARBA00022884"/>
    </source>
</evidence>
<evidence type="ECO:0000313" key="9">
    <source>
        <dbReference type="EMBL" id="CAE8589576.1"/>
    </source>
</evidence>
<dbReference type="EMBL" id="CAJNNV010003763">
    <property type="protein sequence ID" value="CAE8589576.1"/>
    <property type="molecule type" value="Genomic_DNA"/>
</dbReference>
<sequence length="684" mass="74918">AWLSQKREHAPAGSVKGASSELLGTTDSKEQPTARRRPADDFRGFYESQRLFGDGLGADREFDSLWRTLRTPLPVTVRVSRQFLSSRTEARLAARGWARRPEFDRSGMSVWEMDHVRYRRERAWTERENRHGTLIFQELVSLVPALLLAPSPHNLCLDLCAAPGNKSLQLLEALESASGADGAVFSGELDLERCAVILPRVLSKLATPASCAAYANAQRFPVLLESAASGKRLHFQRILVDVPCSGDGTVRKSSSIWNTWNRKSALELFNRQRNILLHALFLLPVGGVLAYSTCSMNPLENEAVVLAALRKWRADAAAVESSGQAAAWARHGEQLSLFDVRQALTEACGLEADPGLTAWLVPSPDSGGPMFSTWAEVPPELRGGRWPLRPEMFPFQGSNPLDPEDADLCQLRRSARFYPHRCNTGGFFVALFQKTAEPGAAEEIPRPLLPPSAKLKVCKALTPGPLARLRHERVQPGDASWAEIVEFFGLEPSWAAEKIQEGLMFWRFEKDELVSVSVVSRGVAQIYDAVPTDRKPLPWVKLGTALFEQLPKDFVMVAPSRWRVAQEGASMIAPVLGKRRLLVPRRALLQILRSESYQAALEACPGLGLEPLTKAGAVHEQGSLAGCIICGGVLVGAELRGGAVCWASGALTPHQLRVLIGSEEAAWMAALLEEEEAADVSSAI</sequence>
<dbReference type="AlphaFoldDB" id="A0A813DLP7"/>
<dbReference type="Proteomes" id="UP000654075">
    <property type="component" value="Unassembled WGS sequence"/>
</dbReference>
<reference evidence="9" key="1">
    <citation type="submission" date="2021-02" db="EMBL/GenBank/DDBJ databases">
        <authorList>
            <person name="Dougan E. K."/>
            <person name="Rhodes N."/>
            <person name="Thang M."/>
            <person name="Chan C."/>
        </authorList>
    </citation>
    <scope>NUCLEOTIDE SEQUENCE</scope>
</reference>
<dbReference type="GO" id="GO:0008173">
    <property type="term" value="F:RNA methyltransferase activity"/>
    <property type="evidence" value="ECO:0007669"/>
    <property type="project" value="InterPro"/>
</dbReference>
<dbReference type="InterPro" id="IPR049560">
    <property type="entry name" value="MeTrfase_RsmB-F_NOP2_cat"/>
</dbReference>
<feature type="active site" description="Nucleophile" evidence="6">
    <location>
        <position position="294"/>
    </location>
</feature>
<evidence type="ECO:0000256" key="4">
    <source>
        <dbReference type="ARBA" id="ARBA00022691"/>
    </source>
</evidence>
<dbReference type="InterPro" id="IPR029063">
    <property type="entry name" value="SAM-dependent_MTases_sf"/>
</dbReference>
<evidence type="ECO:0000313" key="10">
    <source>
        <dbReference type="Proteomes" id="UP000654075"/>
    </source>
</evidence>
<feature type="binding site" evidence="6">
    <location>
        <begin position="160"/>
        <end position="166"/>
    </location>
    <ligand>
        <name>S-adenosyl-L-methionine</name>
        <dbReference type="ChEBI" id="CHEBI:59789"/>
    </ligand>
</feature>
<dbReference type="SUPFAM" id="SSF53335">
    <property type="entry name" value="S-adenosyl-L-methionine-dependent methyltransferases"/>
    <property type="match status" value="1"/>
</dbReference>
<dbReference type="OrthoDB" id="6093671at2759"/>
<feature type="compositionally biased region" description="Basic and acidic residues" evidence="7">
    <location>
        <begin position="27"/>
        <end position="39"/>
    </location>
</feature>
<dbReference type="Pfam" id="PF01189">
    <property type="entry name" value="Methyltr_RsmB-F"/>
    <property type="match status" value="1"/>
</dbReference>
<feature type="non-terminal residue" evidence="9">
    <location>
        <position position="1"/>
    </location>
</feature>
<keyword evidence="3 6" id="KW-0808">Transferase</keyword>
<feature type="binding site" evidence="6">
    <location>
        <position position="241"/>
    </location>
    <ligand>
        <name>S-adenosyl-L-methionine</name>
        <dbReference type="ChEBI" id="CHEBI:59789"/>
    </ligand>
</feature>
<keyword evidence="10" id="KW-1185">Reference proteome</keyword>
<dbReference type="InterPro" id="IPR023267">
    <property type="entry name" value="RCMT"/>
</dbReference>
<dbReference type="PANTHER" id="PTHR22808:SF1">
    <property type="entry name" value="RNA CYTOSINE-C(5)-METHYLTRANSFERASE NSUN2-RELATED"/>
    <property type="match status" value="1"/>
</dbReference>
<keyword evidence="4 6" id="KW-0949">S-adenosyl-L-methionine</keyword>
<dbReference type="InterPro" id="IPR001678">
    <property type="entry name" value="MeTrfase_RsmB-F_NOP2_dom"/>
</dbReference>
<proteinExistence type="inferred from homology"/>
<evidence type="ECO:0000256" key="2">
    <source>
        <dbReference type="ARBA" id="ARBA00022603"/>
    </source>
</evidence>
<evidence type="ECO:0000256" key="3">
    <source>
        <dbReference type="ARBA" id="ARBA00022679"/>
    </source>
</evidence>